<dbReference type="InterPro" id="IPR001227">
    <property type="entry name" value="Ac_transferase_dom_sf"/>
</dbReference>
<organism evidence="3 4">
    <name type="scientific">Odynerus spinipes</name>
    <dbReference type="NCBI Taxonomy" id="1348599"/>
    <lineage>
        <taxon>Eukaryota</taxon>
        <taxon>Metazoa</taxon>
        <taxon>Ecdysozoa</taxon>
        <taxon>Arthropoda</taxon>
        <taxon>Hexapoda</taxon>
        <taxon>Insecta</taxon>
        <taxon>Pterygota</taxon>
        <taxon>Neoptera</taxon>
        <taxon>Endopterygota</taxon>
        <taxon>Hymenoptera</taxon>
        <taxon>Apocrita</taxon>
        <taxon>Aculeata</taxon>
        <taxon>Vespoidea</taxon>
        <taxon>Vespidae</taxon>
        <taxon>Eumeninae</taxon>
        <taxon>Odynerus</taxon>
    </lineage>
</organism>
<dbReference type="Proteomes" id="UP001258017">
    <property type="component" value="Unassembled WGS sequence"/>
</dbReference>
<feature type="domain" description="Malonyl-CoA:ACP transacylase (MAT)" evidence="2">
    <location>
        <begin position="113"/>
        <end position="403"/>
    </location>
</feature>
<protein>
    <recommendedName>
        <fullName evidence="2">Malonyl-CoA:ACP transacylase (MAT) domain-containing protein</fullName>
    </recommendedName>
</protein>
<dbReference type="InterPro" id="IPR052760">
    <property type="entry name" value="Mitochondrial_malonyltrans"/>
</dbReference>
<dbReference type="Pfam" id="PF00698">
    <property type="entry name" value="Acyl_transf_1"/>
    <property type="match status" value="1"/>
</dbReference>
<evidence type="ECO:0000313" key="3">
    <source>
        <dbReference type="EMBL" id="KAK2576310.1"/>
    </source>
</evidence>
<dbReference type="InterPro" id="IPR016035">
    <property type="entry name" value="Acyl_Trfase/lysoPLipase"/>
</dbReference>
<comment type="caution">
    <text evidence="3">The sequence shown here is derived from an EMBL/GenBank/DDBJ whole genome shotgun (WGS) entry which is preliminary data.</text>
</comment>
<proteinExistence type="predicted"/>
<dbReference type="PANTHER" id="PTHR47170">
    <property type="entry name" value="MALONYL-COA ACP TRANSACYLASE, ACP-BINDING"/>
    <property type="match status" value="1"/>
</dbReference>
<keyword evidence="4" id="KW-1185">Reference proteome</keyword>
<dbReference type="Gene3D" id="3.30.70.250">
    <property type="entry name" value="Malonyl-CoA ACP transacylase, ACP-binding"/>
    <property type="match status" value="1"/>
</dbReference>
<feature type="compositionally biased region" description="Basic and acidic residues" evidence="1">
    <location>
        <begin position="40"/>
        <end position="60"/>
    </location>
</feature>
<reference evidence="3" key="1">
    <citation type="submission" date="2021-08" db="EMBL/GenBank/DDBJ databases">
        <authorList>
            <person name="Misof B."/>
            <person name="Oliver O."/>
            <person name="Podsiadlowski L."/>
            <person name="Donath A."/>
            <person name="Peters R."/>
            <person name="Mayer C."/>
            <person name="Rust J."/>
            <person name="Gunkel S."/>
            <person name="Lesny P."/>
            <person name="Martin S."/>
            <person name="Oeyen J.P."/>
            <person name="Petersen M."/>
            <person name="Panagiotis P."/>
            <person name="Wilbrandt J."/>
            <person name="Tanja T."/>
        </authorList>
    </citation>
    <scope>NUCLEOTIDE SEQUENCE</scope>
    <source>
        <strain evidence="3">GBR_01_08_01A</strain>
        <tissue evidence="3">Thorax + abdomen</tissue>
    </source>
</reference>
<dbReference type="GO" id="GO:0016740">
    <property type="term" value="F:transferase activity"/>
    <property type="evidence" value="ECO:0007669"/>
    <property type="project" value="InterPro"/>
</dbReference>
<dbReference type="PANTHER" id="PTHR47170:SF2">
    <property type="entry name" value="MALONYL-COA:ACP TRANSACYLASE (MAT) DOMAIN-CONTAINING PROTEIN"/>
    <property type="match status" value="1"/>
</dbReference>
<evidence type="ECO:0000313" key="4">
    <source>
        <dbReference type="Proteomes" id="UP001258017"/>
    </source>
</evidence>
<sequence>MFTTMFKRALCNKTFLQASSLARFSRINKFSQNTPSDENASLKKEETATEKEHGDFRSNEEELSRLLNEAATYSDANDKSWATTPYPADAPVSVEKQEIEVPKIDPREMSIVIFPGQGTIKVGAVKKYLHFPGAKDIFKIANEILGYNLLKLCLEGPQQKLDETKFNQPATVVSSLAALEKIREERPKVFETCAATAGYSVGELSALIFSGAISLEDGIRLVAIRGNAMQVASDKMPQGMLSVYCTPKAELSQLLKDAEAWARDLGVPDPVCRVSIYLCTQSKILAGNEEALKYIEKNAQSMGLSKLQRLPVSGAFHTPLMQPALKKFSEALREVTLEKPRTAVYSNCTGRPYENVQRIKKLLVKQIVTPVKWEQCMQRMYARPEDDHFPRTFDVGSSGRMKTILKLINAKAADSCVVV</sequence>
<evidence type="ECO:0000259" key="2">
    <source>
        <dbReference type="SMART" id="SM00827"/>
    </source>
</evidence>
<feature type="region of interest" description="Disordered" evidence="1">
    <location>
        <begin position="32"/>
        <end position="60"/>
    </location>
</feature>
<reference evidence="3" key="2">
    <citation type="journal article" date="2023" name="Commun. Biol.">
        <title>Intrasexual cuticular hydrocarbon dimorphism in a wasp sheds light on hydrocarbon biosynthesis genes in Hymenoptera.</title>
        <authorList>
            <person name="Moris V.C."/>
            <person name="Podsiadlowski L."/>
            <person name="Martin S."/>
            <person name="Oeyen J.P."/>
            <person name="Donath A."/>
            <person name="Petersen M."/>
            <person name="Wilbrandt J."/>
            <person name="Misof B."/>
            <person name="Liedtke D."/>
            <person name="Thamm M."/>
            <person name="Scheiner R."/>
            <person name="Schmitt T."/>
            <person name="Niehuis O."/>
        </authorList>
    </citation>
    <scope>NUCLEOTIDE SEQUENCE</scope>
    <source>
        <strain evidence="3">GBR_01_08_01A</strain>
    </source>
</reference>
<gene>
    <name evidence="3" type="ORF">KPH14_005674</name>
</gene>
<dbReference type="SMART" id="SM00827">
    <property type="entry name" value="PKS_AT"/>
    <property type="match status" value="1"/>
</dbReference>
<dbReference type="EMBL" id="JAIFRP010004406">
    <property type="protein sequence ID" value="KAK2576310.1"/>
    <property type="molecule type" value="Genomic_DNA"/>
</dbReference>
<evidence type="ECO:0000256" key="1">
    <source>
        <dbReference type="SAM" id="MobiDB-lite"/>
    </source>
</evidence>
<accession>A0AAD9RBB6</accession>
<dbReference type="InterPro" id="IPR014043">
    <property type="entry name" value="Acyl_transferase_dom"/>
</dbReference>
<name>A0AAD9RBB6_9HYME</name>
<dbReference type="SUPFAM" id="SSF52151">
    <property type="entry name" value="FabD/lysophospholipase-like"/>
    <property type="match status" value="1"/>
</dbReference>
<dbReference type="AlphaFoldDB" id="A0AAD9RBB6"/>
<dbReference type="Gene3D" id="3.40.366.10">
    <property type="entry name" value="Malonyl-Coenzyme A Acyl Carrier Protein, domain 2"/>
    <property type="match status" value="1"/>
</dbReference>